<evidence type="ECO:0000313" key="4">
    <source>
        <dbReference type="Proteomes" id="UP001501094"/>
    </source>
</evidence>
<dbReference type="SMART" id="SM00382">
    <property type="entry name" value="AAA"/>
    <property type="match status" value="2"/>
</dbReference>
<dbReference type="SUPFAM" id="SSF52540">
    <property type="entry name" value="P-loop containing nucleoside triphosphate hydrolases"/>
    <property type="match status" value="2"/>
</dbReference>
<feature type="domain" description="AAA+ ATPase" evidence="2">
    <location>
        <begin position="706"/>
        <end position="1023"/>
    </location>
</feature>
<feature type="domain" description="AAA+ ATPase" evidence="2">
    <location>
        <begin position="57"/>
        <end position="333"/>
    </location>
</feature>
<feature type="compositionally biased region" description="Low complexity" evidence="1">
    <location>
        <begin position="1111"/>
        <end position="1128"/>
    </location>
</feature>
<protein>
    <submittedName>
        <fullName evidence="3">DUF87 domain-containing protein</fullName>
    </submittedName>
</protein>
<name>A0ABN2N5N5_9MICO</name>
<proteinExistence type="predicted"/>
<dbReference type="Proteomes" id="UP001501094">
    <property type="component" value="Unassembled WGS sequence"/>
</dbReference>
<dbReference type="InterPro" id="IPR051162">
    <property type="entry name" value="T4SS_component"/>
</dbReference>
<dbReference type="InterPro" id="IPR003593">
    <property type="entry name" value="AAA+_ATPase"/>
</dbReference>
<accession>A0ABN2N5N5</accession>
<feature type="region of interest" description="Disordered" evidence="1">
    <location>
        <begin position="1090"/>
        <end position="1128"/>
    </location>
</feature>
<feature type="compositionally biased region" description="Basic and acidic residues" evidence="1">
    <location>
        <begin position="1098"/>
        <end position="1108"/>
    </location>
</feature>
<evidence type="ECO:0000256" key="1">
    <source>
        <dbReference type="SAM" id="MobiDB-lite"/>
    </source>
</evidence>
<dbReference type="PANTHER" id="PTHR30121">
    <property type="entry name" value="UNCHARACTERIZED PROTEIN YJGR-RELATED"/>
    <property type="match status" value="1"/>
</dbReference>
<dbReference type="CDD" id="cd01127">
    <property type="entry name" value="TrwB_TraG_TraD_VirD4"/>
    <property type="match status" value="1"/>
</dbReference>
<comment type="caution">
    <text evidence="3">The sequence shown here is derived from an EMBL/GenBank/DDBJ whole genome shotgun (WGS) entry which is preliminary data.</text>
</comment>
<gene>
    <name evidence="3" type="ORF">GCM10009751_08040</name>
</gene>
<organism evidence="3 4">
    <name type="scientific">Myceligenerans crystallogenes</name>
    <dbReference type="NCBI Taxonomy" id="316335"/>
    <lineage>
        <taxon>Bacteria</taxon>
        <taxon>Bacillati</taxon>
        <taxon>Actinomycetota</taxon>
        <taxon>Actinomycetes</taxon>
        <taxon>Micrococcales</taxon>
        <taxon>Promicromonosporaceae</taxon>
        <taxon>Myceligenerans</taxon>
    </lineage>
</organism>
<dbReference type="Pfam" id="PF01935">
    <property type="entry name" value="DUF87"/>
    <property type="match status" value="1"/>
</dbReference>
<keyword evidence="4" id="KW-1185">Reference proteome</keyword>
<dbReference type="PANTHER" id="PTHR30121:SF6">
    <property type="entry name" value="SLR6007 PROTEIN"/>
    <property type="match status" value="1"/>
</dbReference>
<dbReference type="EMBL" id="BAAANL010000001">
    <property type="protein sequence ID" value="GAA1853725.1"/>
    <property type="molecule type" value="Genomic_DNA"/>
</dbReference>
<dbReference type="InterPro" id="IPR027417">
    <property type="entry name" value="P-loop_NTPase"/>
</dbReference>
<sequence>MKAAEREALKELTRTTWALGKDGVWENPEIHVAGLNGPAFGTVMGAFDDAKLSAGDSPIGVVVTGRPGSGKTHLIATVRSSVLAAGGYFFALDLRHEREFWPRVVHDVLNGLFRPGKDGVPQGEILGLELSRTLGLPDHLHRQLTGLDKPTRSGLDEIVEALGRVHRRIALECAHTLRALVLLLAGSVTTSEVGRAYLSSEIESVADERAEWGLRAVPGTPHEIVGEIFELIALAGPSVIALDQIDTLIQQSEHSTERAASELAEPEVESDAMGPRKRLFEEVGSGLMQLREVTRRSLVLVACMDSVWEGIRAYAPASVEQRFRRAEQLDTIPEPGVGRVLIERRFTRKFSKVGFTAPYPSWPVRPEAFADADLFTPRDLIREIDAHLRVCLATDEVVELTSLVEANRADLPAPAVQPASLPADDGMLSQIDGQLIALVNDPGVVAETVRAFEPRQEDQRVPELIRSALKWWVTEQGEERYQYEVPVPMMAAGNPALHAELQQTLDESTEDKVFWSFRAIAWRDGRAVINRIDRVLNTTGLDPSAPKRKAYLLRTGEWSNGIKTRQKVQEFEAAGGVVIELPRESLEADLRTFIALERLAPTQPPARFSAWLLSRRPAGRTGLLRAVFGNAQDAPEVPHPGPGPGRSSDAVVPLAVPGITGPVADAPGETASGAMPTEPVTTDSATLHLGNRMDTGASIEIALEALRKHTAIFAGSGSGKTVLIRRLVEECALRGVSAIVLDPNNDLARLGDAWPQPPQAWGPHDAARADDYLRDTDVVVWTPGRESGRPLTFRPLPDFAAVTDDPDEFRLAIDTAVAALAPRARVDGATAKAEKHRAVLNQALRYFARENGGGLSHFLDLLGDLPEDVTRLARAGEMASDMAQTLRAAMINDPLFGGVGEPVDPGVLLTPADGKRARISVISLVGLPAEVQRQSFVNQLQMALFAWIKWHPAGDRPLGGLLVMDEAQTIAPSGALTASTHSTLALASQARKYGLGLVFATQAPRGIHNRIAGNAATQFYGFLNSPSQIAAAREMAAAKSSSVPDISRLSAGQFYAVAEGLAFQKVRTPICLSHHPSSPLTVEEVIDRARQGSTPVHALEKGTSRGESDPEPAGGVPAGPGPDQAAGA</sequence>
<evidence type="ECO:0000313" key="3">
    <source>
        <dbReference type="EMBL" id="GAA1853725.1"/>
    </source>
</evidence>
<reference evidence="3 4" key="1">
    <citation type="journal article" date="2019" name="Int. J. Syst. Evol. Microbiol.">
        <title>The Global Catalogue of Microorganisms (GCM) 10K type strain sequencing project: providing services to taxonomists for standard genome sequencing and annotation.</title>
        <authorList>
            <consortium name="The Broad Institute Genomics Platform"/>
            <consortium name="The Broad Institute Genome Sequencing Center for Infectious Disease"/>
            <person name="Wu L."/>
            <person name="Ma J."/>
        </authorList>
    </citation>
    <scope>NUCLEOTIDE SEQUENCE [LARGE SCALE GENOMIC DNA]</scope>
    <source>
        <strain evidence="3 4">JCM 14326</strain>
    </source>
</reference>
<dbReference type="RefSeq" id="WP_344099734.1">
    <property type="nucleotide sequence ID" value="NZ_BAAANL010000001.1"/>
</dbReference>
<dbReference type="InterPro" id="IPR002789">
    <property type="entry name" value="HerA_central"/>
</dbReference>
<evidence type="ECO:0000259" key="2">
    <source>
        <dbReference type="SMART" id="SM00382"/>
    </source>
</evidence>
<dbReference type="Gene3D" id="3.40.50.300">
    <property type="entry name" value="P-loop containing nucleotide triphosphate hydrolases"/>
    <property type="match status" value="2"/>
</dbReference>